<dbReference type="GO" id="GO:0016020">
    <property type="term" value="C:membrane"/>
    <property type="evidence" value="ECO:0007669"/>
    <property type="project" value="UniProtKB-SubCell"/>
</dbReference>
<dbReference type="EMBL" id="JACHGW010000008">
    <property type="protein sequence ID" value="MBB6053718.1"/>
    <property type="molecule type" value="Genomic_DNA"/>
</dbReference>
<evidence type="ECO:0000259" key="8">
    <source>
        <dbReference type="Pfam" id="PF00662"/>
    </source>
</evidence>
<feature type="transmembrane region" description="Helical" evidence="6">
    <location>
        <begin position="315"/>
        <end position="341"/>
    </location>
</feature>
<proteinExistence type="predicted"/>
<feature type="transmembrane region" description="Helical" evidence="6">
    <location>
        <begin position="6"/>
        <end position="22"/>
    </location>
</feature>
<dbReference type="GO" id="GO:0003954">
    <property type="term" value="F:NADH dehydrogenase activity"/>
    <property type="evidence" value="ECO:0007669"/>
    <property type="project" value="TreeGrafter"/>
</dbReference>
<dbReference type="GO" id="GO:0008137">
    <property type="term" value="F:NADH dehydrogenase (ubiquinone) activity"/>
    <property type="evidence" value="ECO:0007669"/>
    <property type="project" value="InterPro"/>
</dbReference>
<reference evidence="9 10" key="1">
    <citation type="submission" date="2020-08" db="EMBL/GenBank/DDBJ databases">
        <title>Genomic Encyclopedia of Type Strains, Phase IV (KMG-IV): sequencing the most valuable type-strain genomes for metagenomic binning, comparative biology and taxonomic classification.</title>
        <authorList>
            <person name="Goeker M."/>
        </authorList>
    </citation>
    <scope>NUCLEOTIDE SEQUENCE [LARGE SCALE GENOMIC DNA]</scope>
    <source>
        <strain evidence="9 10">DSM 23562</strain>
    </source>
</reference>
<dbReference type="Pfam" id="PF00361">
    <property type="entry name" value="Proton_antipo_M"/>
    <property type="match status" value="1"/>
</dbReference>
<dbReference type="NCBIfam" id="NF005141">
    <property type="entry name" value="PRK06590.1"/>
    <property type="match status" value="1"/>
</dbReference>
<dbReference type="PRINTS" id="PR01435">
    <property type="entry name" value="NPOXDRDTASE5"/>
</dbReference>
<feature type="transmembrane region" description="Helical" evidence="6">
    <location>
        <begin position="172"/>
        <end position="191"/>
    </location>
</feature>
<comment type="subcellular location">
    <subcellularLocation>
        <location evidence="1">Endomembrane system</location>
        <topology evidence="1">Multi-pass membrane protein</topology>
    </subcellularLocation>
    <subcellularLocation>
        <location evidence="5">Membrane</location>
        <topology evidence="5">Multi-pass membrane protein</topology>
    </subcellularLocation>
</comment>
<evidence type="ECO:0000256" key="3">
    <source>
        <dbReference type="ARBA" id="ARBA00022989"/>
    </source>
</evidence>
<dbReference type="PANTHER" id="PTHR42829:SF2">
    <property type="entry name" value="NADH-UBIQUINONE OXIDOREDUCTASE CHAIN 5"/>
    <property type="match status" value="1"/>
</dbReference>
<keyword evidence="2 5" id="KW-0812">Transmembrane</keyword>
<gene>
    <name evidence="9" type="ORF">HNQ39_005560</name>
</gene>
<evidence type="ECO:0000313" key="9">
    <source>
        <dbReference type="EMBL" id="MBB6053718.1"/>
    </source>
</evidence>
<protein>
    <submittedName>
        <fullName evidence="9">NADH-quinone oxidoreductase subunit L</fullName>
    </submittedName>
</protein>
<feature type="transmembrane region" description="Helical" evidence="6">
    <location>
        <begin position="86"/>
        <end position="106"/>
    </location>
</feature>
<dbReference type="InterPro" id="IPR018393">
    <property type="entry name" value="NADHpl_OxRdtase_5_subgr"/>
</dbReference>
<feature type="transmembrane region" description="Helical" evidence="6">
    <location>
        <begin position="228"/>
        <end position="247"/>
    </location>
</feature>
<feature type="domain" description="NADH:quinone oxidoreductase/Mrp antiporter transmembrane" evidence="7">
    <location>
        <begin position="135"/>
        <end position="415"/>
    </location>
</feature>
<dbReference type="PRINTS" id="PR01434">
    <property type="entry name" value="NADHDHGNASE5"/>
</dbReference>
<feature type="transmembrane region" description="Helical" evidence="6">
    <location>
        <begin position="34"/>
        <end position="55"/>
    </location>
</feature>
<feature type="transmembrane region" description="Helical" evidence="6">
    <location>
        <begin position="424"/>
        <end position="443"/>
    </location>
</feature>
<evidence type="ECO:0000256" key="5">
    <source>
        <dbReference type="RuleBase" id="RU000320"/>
    </source>
</evidence>
<keyword evidence="3 6" id="KW-1133">Transmembrane helix</keyword>
<organism evidence="9 10">
    <name type="scientific">Armatimonas rosea</name>
    <dbReference type="NCBI Taxonomy" id="685828"/>
    <lineage>
        <taxon>Bacteria</taxon>
        <taxon>Bacillati</taxon>
        <taxon>Armatimonadota</taxon>
        <taxon>Armatimonadia</taxon>
        <taxon>Armatimonadales</taxon>
        <taxon>Armatimonadaceae</taxon>
        <taxon>Armatimonas</taxon>
    </lineage>
</organism>
<keyword evidence="10" id="KW-1185">Reference proteome</keyword>
<dbReference type="InterPro" id="IPR001750">
    <property type="entry name" value="ND/Mrp_TM"/>
</dbReference>
<feature type="transmembrane region" description="Helical" evidence="6">
    <location>
        <begin position="142"/>
        <end position="160"/>
    </location>
</feature>
<evidence type="ECO:0000313" key="10">
    <source>
        <dbReference type="Proteomes" id="UP000520814"/>
    </source>
</evidence>
<dbReference type="Gene3D" id="1.20.5.2700">
    <property type="match status" value="1"/>
</dbReference>
<feature type="transmembrane region" description="Helical" evidence="6">
    <location>
        <begin position="629"/>
        <end position="647"/>
    </location>
</feature>
<feature type="transmembrane region" description="Helical" evidence="6">
    <location>
        <begin position="118"/>
        <end position="136"/>
    </location>
</feature>
<feature type="transmembrane region" description="Helical" evidence="6">
    <location>
        <begin position="347"/>
        <end position="364"/>
    </location>
</feature>
<dbReference type="InterPro" id="IPR003945">
    <property type="entry name" value="NU5C-like"/>
</dbReference>
<dbReference type="Proteomes" id="UP000520814">
    <property type="component" value="Unassembled WGS sequence"/>
</dbReference>
<feature type="transmembrane region" description="Helical" evidence="6">
    <location>
        <begin position="259"/>
        <end position="281"/>
    </location>
</feature>
<dbReference type="GO" id="GO:0042773">
    <property type="term" value="P:ATP synthesis coupled electron transport"/>
    <property type="evidence" value="ECO:0007669"/>
    <property type="project" value="InterPro"/>
</dbReference>
<comment type="caution">
    <text evidence="9">The sequence shown here is derived from an EMBL/GenBank/DDBJ whole genome shotgun (WGS) entry which is preliminary data.</text>
</comment>
<evidence type="ECO:0000256" key="1">
    <source>
        <dbReference type="ARBA" id="ARBA00004127"/>
    </source>
</evidence>
<name>A0A7W9W9C7_ARMRO</name>
<feature type="transmembrane region" description="Helical" evidence="6">
    <location>
        <begin position="287"/>
        <end position="308"/>
    </location>
</feature>
<dbReference type="Pfam" id="PF00662">
    <property type="entry name" value="Proton_antipo_N"/>
    <property type="match status" value="1"/>
</dbReference>
<feature type="transmembrane region" description="Helical" evidence="6">
    <location>
        <begin position="523"/>
        <end position="541"/>
    </location>
</feature>
<sequence>MEFLPWIVPLLPLVGFLINGLIGAKLPKTVSGGLATLLLWVAFACSLVLLGQVQAAEGAKRIFSSEFVWFEAGNLSVSFKLSIDTLTALMLLIITGVGALIHGYSMGYMSHEKNYSRYFAYLNLFVFFMLLLVMSSNLVGMFVGWEGVGLASYLLIGFWQEKKSATDAGKKAFIVNRIGDAAFLIALFLIFRHFGTFEFYGKNGILTKEGIEGANAIGYELVATTVPILLFLGACGKSAQIPLYVWLPDAMEGPTPVSALIHAATMVTAGVYLLCRTHVLFLMSPSAMTLVAIVGLLTALLAASIGLAQNDIKKVLAYSTVSQLGLMFLACGTGAFGAAMFHVTTHAFFKALLFLGSGSVIHAMGGEQDMRQMGGLAKKLPTTYLTMFVGTLAISGIPGLAGFFSKDEILLNAFGGVGGSPLLWAGGLLVSAMTAFYMWRMMAKTFLGEFRGTEEQAHHLHESPVSMTAPLGILALLSALGGLLNPAALKPLGVSLPDTFGHFLGENVEWRTEANALHVSSELMLLIASAAVAVVVSFLAWSRVKAAKNGELLTEKQRESGWYQLVYDKWRVDEFYNDFFVHRGKLLANWLWRVIDLRGIDGLVQGVSNGFAGLSNQLARFQSGYVRSYALTMLVGVVLVILTSLLGRGGK</sequence>
<dbReference type="RefSeq" id="WP_184203810.1">
    <property type="nucleotide sequence ID" value="NZ_JACHGW010000008.1"/>
</dbReference>
<feature type="domain" description="NADH-Ubiquinone oxidoreductase (complex I) chain 5 N-terminal" evidence="8">
    <location>
        <begin position="69"/>
        <end position="119"/>
    </location>
</feature>
<dbReference type="InterPro" id="IPR001516">
    <property type="entry name" value="Proton_antipo_N"/>
</dbReference>
<evidence type="ECO:0000259" key="7">
    <source>
        <dbReference type="Pfam" id="PF00361"/>
    </source>
</evidence>
<evidence type="ECO:0000256" key="4">
    <source>
        <dbReference type="ARBA" id="ARBA00023136"/>
    </source>
</evidence>
<dbReference type="GO" id="GO:0015990">
    <property type="term" value="P:electron transport coupled proton transport"/>
    <property type="evidence" value="ECO:0007669"/>
    <property type="project" value="TreeGrafter"/>
</dbReference>
<dbReference type="AlphaFoldDB" id="A0A7W9W9C7"/>
<feature type="transmembrane region" description="Helical" evidence="6">
    <location>
        <begin position="384"/>
        <end position="404"/>
    </location>
</feature>
<dbReference type="GO" id="GO:0012505">
    <property type="term" value="C:endomembrane system"/>
    <property type="evidence" value="ECO:0007669"/>
    <property type="project" value="UniProtKB-SubCell"/>
</dbReference>
<keyword evidence="4 6" id="KW-0472">Membrane</keyword>
<dbReference type="PANTHER" id="PTHR42829">
    <property type="entry name" value="NADH-UBIQUINONE OXIDOREDUCTASE CHAIN 5"/>
    <property type="match status" value="1"/>
</dbReference>
<accession>A0A7W9W9C7</accession>
<feature type="transmembrane region" description="Helical" evidence="6">
    <location>
        <begin position="464"/>
        <end position="484"/>
    </location>
</feature>
<evidence type="ECO:0000256" key="2">
    <source>
        <dbReference type="ARBA" id="ARBA00022692"/>
    </source>
</evidence>
<evidence type="ECO:0000256" key="6">
    <source>
        <dbReference type="SAM" id="Phobius"/>
    </source>
</evidence>
<dbReference type="NCBIfam" id="TIGR01974">
    <property type="entry name" value="NDH_I_L"/>
    <property type="match status" value="1"/>
</dbReference>